<evidence type="ECO:0000313" key="1">
    <source>
        <dbReference type="EMBL" id="GIG17178.1"/>
    </source>
</evidence>
<gene>
    <name evidence="1" type="ORF">Cme02nite_55100</name>
</gene>
<proteinExistence type="predicted"/>
<keyword evidence="2" id="KW-1185">Reference proteome</keyword>
<dbReference type="Proteomes" id="UP000660339">
    <property type="component" value="Unassembled WGS sequence"/>
</dbReference>
<comment type="caution">
    <text evidence="1">The sequence shown here is derived from an EMBL/GenBank/DDBJ whole genome shotgun (WGS) entry which is preliminary data.</text>
</comment>
<dbReference type="AlphaFoldDB" id="A0A8J3PI91"/>
<dbReference type="EMBL" id="BONJ01000030">
    <property type="protein sequence ID" value="GIG17178.1"/>
    <property type="molecule type" value="Genomic_DNA"/>
</dbReference>
<accession>A0A8J3PI91</accession>
<sequence>MLRMLESVGDRLLAMVVPRVEASADPGCECAGQAGKVTTPYCGCRACGAGSFGTRYYDRCECDGCHWYCRGTCQPSYPTVCIC</sequence>
<protein>
    <submittedName>
        <fullName evidence="1">Uncharacterized protein</fullName>
    </submittedName>
</protein>
<name>A0A8J3PI91_9ACTN</name>
<evidence type="ECO:0000313" key="2">
    <source>
        <dbReference type="Proteomes" id="UP000660339"/>
    </source>
</evidence>
<organism evidence="1 2">
    <name type="scientific">Catellatospora methionotrophica</name>
    <dbReference type="NCBI Taxonomy" id="121620"/>
    <lineage>
        <taxon>Bacteria</taxon>
        <taxon>Bacillati</taxon>
        <taxon>Actinomycetota</taxon>
        <taxon>Actinomycetes</taxon>
        <taxon>Micromonosporales</taxon>
        <taxon>Micromonosporaceae</taxon>
        <taxon>Catellatospora</taxon>
    </lineage>
</organism>
<reference evidence="1" key="1">
    <citation type="submission" date="2021-01" db="EMBL/GenBank/DDBJ databases">
        <title>Whole genome shotgun sequence of Catellatospora methionotrophica NBRC 14553.</title>
        <authorList>
            <person name="Komaki H."/>
            <person name="Tamura T."/>
        </authorList>
    </citation>
    <scope>NUCLEOTIDE SEQUENCE</scope>
    <source>
        <strain evidence="1">NBRC 14553</strain>
    </source>
</reference>